<dbReference type="InterPro" id="IPR037913">
    <property type="entry name" value="ACD_IbpA/B"/>
</dbReference>
<dbReference type="Pfam" id="PF00011">
    <property type="entry name" value="HSP20"/>
    <property type="match status" value="1"/>
</dbReference>
<comment type="similarity">
    <text evidence="2 3">Belongs to the small heat shock protein (HSP20) family.</text>
</comment>
<feature type="region of interest" description="Disordered" evidence="4">
    <location>
        <begin position="166"/>
        <end position="185"/>
    </location>
</feature>
<dbReference type="InterPro" id="IPR008978">
    <property type="entry name" value="HSP20-like_chaperone"/>
</dbReference>
<evidence type="ECO:0000313" key="7">
    <source>
        <dbReference type="Proteomes" id="UP000242763"/>
    </source>
</evidence>
<dbReference type="Proteomes" id="UP000242763">
    <property type="component" value="Unassembled WGS sequence"/>
</dbReference>
<feature type="domain" description="SHSP" evidence="5">
    <location>
        <begin position="57"/>
        <end position="167"/>
    </location>
</feature>
<evidence type="ECO:0000256" key="1">
    <source>
        <dbReference type="ARBA" id="ARBA00023016"/>
    </source>
</evidence>
<sequence>MRRCHYGAAPAKSRTILYPCCFKEDVAKRTTFDFSPLFRSSIGFDRLVNALEAASRVESIDNWPPYDIAKTDEDDYRITMAVAGFSEDELSITQEQNMLLVAGSKATDENAQYLHRGIAGRSFQRRFQLADHVRVERATLVNGLLTIDLRREIPEEMKPRRIALSSQEKTMQIEAPSHTNEQIAA</sequence>
<evidence type="ECO:0000256" key="4">
    <source>
        <dbReference type="SAM" id="MobiDB-lite"/>
    </source>
</evidence>
<evidence type="ECO:0000259" key="5">
    <source>
        <dbReference type="PROSITE" id="PS01031"/>
    </source>
</evidence>
<dbReference type="PANTHER" id="PTHR47062:SF1">
    <property type="entry name" value="SMALL HEAT SHOCK PROTEIN IBPA"/>
    <property type="match status" value="1"/>
</dbReference>
<dbReference type="PROSITE" id="PS01031">
    <property type="entry name" value="SHSP"/>
    <property type="match status" value="1"/>
</dbReference>
<keyword evidence="1" id="KW-0346">Stress response</keyword>
<evidence type="ECO:0000256" key="3">
    <source>
        <dbReference type="RuleBase" id="RU003616"/>
    </source>
</evidence>
<dbReference type="InterPro" id="IPR002068">
    <property type="entry name" value="A-crystallin/Hsp20_dom"/>
</dbReference>
<keyword evidence="7" id="KW-1185">Reference proteome</keyword>
<dbReference type="SUPFAM" id="SSF49764">
    <property type="entry name" value="HSP20-like chaperones"/>
    <property type="match status" value="1"/>
</dbReference>
<protein>
    <submittedName>
        <fullName evidence="6">Molecular chaperone IbpA</fullName>
    </submittedName>
</protein>
<name>A0A1I3RBS2_9HYPH</name>
<dbReference type="STRING" id="1121003.SAMN03080618_02970"/>
<reference evidence="7" key="1">
    <citation type="submission" date="2016-10" db="EMBL/GenBank/DDBJ databases">
        <authorList>
            <person name="Varghese N."/>
            <person name="Submissions S."/>
        </authorList>
    </citation>
    <scope>NUCLEOTIDE SEQUENCE [LARGE SCALE GENOMIC DNA]</scope>
    <source>
        <strain evidence="7">DSM 21857</strain>
    </source>
</reference>
<dbReference type="EMBL" id="FORF01000019">
    <property type="protein sequence ID" value="SFJ44033.1"/>
    <property type="molecule type" value="Genomic_DNA"/>
</dbReference>
<evidence type="ECO:0000313" key="6">
    <source>
        <dbReference type="EMBL" id="SFJ44033.1"/>
    </source>
</evidence>
<accession>A0A1I3RBS2</accession>
<dbReference type="AlphaFoldDB" id="A0A1I3RBS2"/>
<organism evidence="6 7">
    <name type="scientific">Aquamicrobium aerolatum DSM 21857</name>
    <dbReference type="NCBI Taxonomy" id="1121003"/>
    <lineage>
        <taxon>Bacteria</taxon>
        <taxon>Pseudomonadati</taxon>
        <taxon>Pseudomonadota</taxon>
        <taxon>Alphaproteobacteria</taxon>
        <taxon>Hyphomicrobiales</taxon>
        <taxon>Phyllobacteriaceae</taxon>
        <taxon>Aerobium</taxon>
    </lineage>
</organism>
<dbReference type="CDD" id="cd06470">
    <property type="entry name" value="ACD_IbpA-B_like"/>
    <property type="match status" value="1"/>
</dbReference>
<proteinExistence type="inferred from homology"/>
<dbReference type="PANTHER" id="PTHR47062">
    <property type="match status" value="1"/>
</dbReference>
<dbReference type="Gene3D" id="2.60.40.790">
    <property type="match status" value="1"/>
</dbReference>
<evidence type="ECO:0000256" key="2">
    <source>
        <dbReference type="PROSITE-ProRule" id="PRU00285"/>
    </source>
</evidence>
<gene>
    <name evidence="6" type="ORF">SAMN03080618_02970</name>
</gene>